<name>A0A8J3WMR5_9ACTN</name>
<dbReference type="SUPFAM" id="SSF103084">
    <property type="entry name" value="Holliday junction resolvase RusA"/>
    <property type="match status" value="1"/>
</dbReference>
<dbReference type="RefSeq" id="WP_204067354.1">
    <property type="nucleotide sequence ID" value="NZ_BOOJ01000052.1"/>
</dbReference>
<evidence type="ECO:0000313" key="2">
    <source>
        <dbReference type="Proteomes" id="UP000619788"/>
    </source>
</evidence>
<dbReference type="Proteomes" id="UP000619788">
    <property type="component" value="Unassembled WGS sequence"/>
</dbReference>
<keyword evidence="2" id="KW-1185">Reference proteome</keyword>
<reference evidence="1 2" key="1">
    <citation type="submission" date="2021-01" db="EMBL/GenBank/DDBJ databases">
        <title>Whole genome shotgun sequence of Planobispora siamensis NBRC 107568.</title>
        <authorList>
            <person name="Komaki H."/>
            <person name="Tamura T."/>
        </authorList>
    </citation>
    <scope>NUCLEOTIDE SEQUENCE [LARGE SCALE GENOMIC DNA]</scope>
    <source>
        <strain evidence="1 2">NBRC 107568</strain>
    </source>
</reference>
<dbReference type="InterPro" id="IPR045677">
    <property type="entry name" value="DUF6197"/>
</dbReference>
<dbReference type="Pfam" id="PF19698">
    <property type="entry name" value="DUF6197"/>
    <property type="match status" value="1"/>
</dbReference>
<accession>A0A8J3WMR5</accession>
<dbReference type="AlphaFoldDB" id="A0A8J3WMR5"/>
<evidence type="ECO:0000313" key="1">
    <source>
        <dbReference type="EMBL" id="GIH95253.1"/>
    </source>
</evidence>
<sequence length="276" mass="30330">MTMTPAYTTTLFPRGDAILHEAAQLLAHDSDACVIAAIRAAAGGGPTGYDRAEAVLWWLTRQLGYTHPADLADWQEGHRPDQVLAVLHQAADAITLTETADPTATEPLITIHVHGNPAPQGSKRPIGKGKMIESSAAVKPWRDNVKAAAMVEIANRNRRGRPFPGPVDGPLAVEMIFTMGDKPLSRPRWWLEGKIWWPTGPAWSRLLWWRPASAPDLSKLLRSTEDALTDARVWRDDARVVEYRRAAKVFIGQPGERDALRTPGAVIRIWAVPATA</sequence>
<dbReference type="GO" id="GO:0006310">
    <property type="term" value="P:DNA recombination"/>
    <property type="evidence" value="ECO:0007669"/>
    <property type="project" value="InterPro"/>
</dbReference>
<dbReference type="GO" id="GO:0006281">
    <property type="term" value="P:DNA repair"/>
    <property type="evidence" value="ECO:0007669"/>
    <property type="project" value="InterPro"/>
</dbReference>
<dbReference type="Gene3D" id="3.30.1330.70">
    <property type="entry name" value="Holliday junction resolvase RusA"/>
    <property type="match status" value="1"/>
</dbReference>
<gene>
    <name evidence="1" type="ORF">Psi01_58830</name>
</gene>
<dbReference type="EMBL" id="BOOJ01000052">
    <property type="protein sequence ID" value="GIH95253.1"/>
    <property type="molecule type" value="Genomic_DNA"/>
</dbReference>
<comment type="caution">
    <text evidence="1">The sequence shown here is derived from an EMBL/GenBank/DDBJ whole genome shotgun (WGS) entry which is preliminary data.</text>
</comment>
<protein>
    <submittedName>
        <fullName evidence="1">Uncharacterized protein</fullName>
    </submittedName>
</protein>
<proteinExistence type="predicted"/>
<organism evidence="1 2">
    <name type="scientific">Planobispora siamensis</name>
    <dbReference type="NCBI Taxonomy" id="936338"/>
    <lineage>
        <taxon>Bacteria</taxon>
        <taxon>Bacillati</taxon>
        <taxon>Actinomycetota</taxon>
        <taxon>Actinomycetes</taxon>
        <taxon>Streptosporangiales</taxon>
        <taxon>Streptosporangiaceae</taxon>
        <taxon>Planobispora</taxon>
    </lineage>
</organism>
<dbReference type="GO" id="GO:0000287">
    <property type="term" value="F:magnesium ion binding"/>
    <property type="evidence" value="ECO:0007669"/>
    <property type="project" value="InterPro"/>
</dbReference>
<dbReference type="InterPro" id="IPR036614">
    <property type="entry name" value="RusA-like_sf"/>
</dbReference>